<keyword evidence="4" id="KW-1185">Reference proteome</keyword>
<feature type="transmembrane region" description="Helical" evidence="1">
    <location>
        <begin position="229"/>
        <end position="248"/>
    </location>
</feature>
<feature type="chain" id="PRO_5013020238" evidence="2">
    <location>
        <begin position="22"/>
        <end position="256"/>
    </location>
</feature>
<accession>A0A1M7HSD4</accession>
<sequence>MKLTAAIMLTATCMTGAMAHAATVDISTSGTWSNAAPDDVFGLQITDEGSRIAWGDPVPKGPEDLGPQSAYRFDGVDAKDVSNEFSLGVFTHENFAIWLDTETFYESSPGAADGDKPTITGATLTVDIEGDIHGHVFSFSSVFNFLHDETDNTCVNVSGAAADCDNDIVTLVSWSAAPQTVRVGDLVYTFEVDGFYLDEQGDTPFTKFSTIEEQENAAYLRGSYSVAPIPLPATLPLLLGAIGGMVAFGRRKARAA</sequence>
<proteinExistence type="predicted"/>
<evidence type="ECO:0000256" key="2">
    <source>
        <dbReference type="SAM" id="SignalP"/>
    </source>
</evidence>
<gene>
    <name evidence="3" type="ORF">SAMN05443432_106118</name>
</gene>
<dbReference type="RefSeq" id="WP_149779943.1">
    <property type="nucleotide sequence ID" value="NZ_FRCB01000006.1"/>
</dbReference>
<keyword evidence="1" id="KW-0812">Transmembrane</keyword>
<keyword evidence="1" id="KW-0472">Membrane</keyword>
<evidence type="ECO:0000313" key="3">
    <source>
        <dbReference type="EMBL" id="SHM31394.1"/>
    </source>
</evidence>
<dbReference type="Proteomes" id="UP000322545">
    <property type="component" value="Unassembled WGS sequence"/>
</dbReference>
<dbReference type="EMBL" id="FRCB01000006">
    <property type="protein sequence ID" value="SHM31394.1"/>
    <property type="molecule type" value="Genomic_DNA"/>
</dbReference>
<keyword evidence="1" id="KW-1133">Transmembrane helix</keyword>
<dbReference type="InterPro" id="IPR047995">
    <property type="entry name" value="Choice_anch_K"/>
</dbReference>
<protein>
    <submittedName>
        <fullName evidence="3">VPLPA-CTERM protein sorting domain-containing protein</fullName>
    </submittedName>
</protein>
<evidence type="ECO:0000313" key="4">
    <source>
        <dbReference type="Proteomes" id="UP000322545"/>
    </source>
</evidence>
<organism evidence="3 4">
    <name type="scientific">Roseovarius litoreus</name>
    <dbReference type="NCBI Taxonomy" id="1155722"/>
    <lineage>
        <taxon>Bacteria</taxon>
        <taxon>Pseudomonadati</taxon>
        <taxon>Pseudomonadota</taxon>
        <taxon>Alphaproteobacteria</taxon>
        <taxon>Rhodobacterales</taxon>
        <taxon>Roseobacteraceae</taxon>
        <taxon>Roseovarius</taxon>
    </lineage>
</organism>
<feature type="signal peptide" evidence="2">
    <location>
        <begin position="1"/>
        <end position="21"/>
    </location>
</feature>
<name>A0A1M7HSD4_9RHOB</name>
<evidence type="ECO:0000256" key="1">
    <source>
        <dbReference type="SAM" id="Phobius"/>
    </source>
</evidence>
<keyword evidence="2" id="KW-0732">Signal</keyword>
<dbReference type="AlphaFoldDB" id="A0A1M7HSD4"/>
<reference evidence="3 4" key="1">
    <citation type="submission" date="2016-11" db="EMBL/GenBank/DDBJ databases">
        <authorList>
            <person name="Varghese N."/>
            <person name="Submissions S."/>
        </authorList>
    </citation>
    <scope>NUCLEOTIDE SEQUENCE [LARGE SCALE GENOMIC DNA]</scope>
    <source>
        <strain evidence="3 4">DSM 28249</strain>
    </source>
</reference>
<dbReference type="NCBIfam" id="NF038131">
    <property type="entry name" value="choice_anch_K"/>
    <property type="match status" value="2"/>
</dbReference>